<evidence type="ECO:0000256" key="2">
    <source>
        <dbReference type="SAM" id="MobiDB-lite"/>
    </source>
</evidence>
<evidence type="ECO:0000313" key="4">
    <source>
        <dbReference type="EMBL" id="MBK1828949.1"/>
    </source>
</evidence>
<feature type="chain" id="PRO_5037141743" description="DUF5667 domain-containing protein" evidence="3">
    <location>
        <begin position="19"/>
        <end position="209"/>
    </location>
</feature>
<evidence type="ECO:0000313" key="5">
    <source>
        <dbReference type="Proteomes" id="UP000658278"/>
    </source>
</evidence>
<evidence type="ECO:0008006" key="6">
    <source>
        <dbReference type="Google" id="ProtNLM"/>
    </source>
</evidence>
<dbReference type="EMBL" id="JAENII010000021">
    <property type="protein sequence ID" value="MBK1828949.1"/>
    <property type="molecule type" value="Genomic_DNA"/>
</dbReference>
<gene>
    <name evidence="4" type="ORF">JIN81_18075</name>
</gene>
<protein>
    <recommendedName>
        <fullName evidence="6">DUF5667 domain-containing protein</fullName>
    </recommendedName>
</protein>
<proteinExistence type="predicted"/>
<feature type="coiled-coil region" evidence="1">
    <location>
        <begin position="118"/>
        <end position="159"/>
    </location>
</feature>
<organism evidence="4 5">
    <name type="scientific">Haloferula rosea</name>
    <dbReference type="NCBI Taxonomy" id="490093"/>
    <lineage>
        <taxon>Bacteria</taxon>
        <taxon>Pseudomonadati</taxon>
        <taxon>Verrucomicrobiota</taxon>
        <taxon>Verrucomicrobiia</taxon>
        <taxon>Verrucomicrobiales</taxon>
        <taxon>Verrucomicrobiaceae</taxon>
        <taxon>Haloferula</taxon>
    </lineage>
</organism>
<comment type="caution">
    <text evidence="4">The sequence shown here is derived from an EMBL/GenBank/DDBJ whole genome shotgun (WGS) entry which is preliminary data.</text>
</comment>
<name>A0A934VG20_9BACT</name>
<sequence>MRTIVLLLALLAPLTTRALDLPKIPASTRILTTEEVQNYWFNTLRNQPRPKRPSGLYPLQQRMWDREREAEKARLRAILNGKYQSEALLAALTHNVEVYRALEKWEALAATQSEIQRILEHRSKMAALEAQRRSAERVANAAEREASAAERAASAAEQAAARPECPEQVEVVVVQEPAPAPCPPVVIPSPPTPPAPAPQTLFPTHVRSR</sequence>
<feature type="compositionally biased region" description="Pro residues" evidence="2">
    <location>
        <begin position="180"/>
        <end position="197"/>
    </location>
</feature>
<reference evidence="4" key="1">
    <citation type="submission" date="2021-01" db="EMBL/GenBank/DDBJ databases">
        <title>Modified the classification status of verrucomicrobia.</title>
        <authorList>
            <person name="Feng X."/>
        </authorList>
    </citation>
    <scope>NUCLEOTIDE SEQUENCE</scope>
    <source>
        <strain evidence="4">KCTC 22201</strain>
    </source>
</reference>
<evidence type="ECO:0000256" key="1">
    <source>
        <dbReference type="SAM" id="Coils"/>
    </source>
</evidence>
<dbReference type="Proteomes" id="UP000658278">
    <property type="component" value="Unassembled WGS sequence"/>
</dbReference>
<keyword evidence="5" id="KW-1185">Reference proteome</keyword>
<accession>A0A934VG20</accession>
<dbReference type="AlphaFoldDB" id="A0A934VG20"/>
<evidence type="ECO:0000256" key="3">
    <source>
        <dbReference type="SAM" id="SignalP"/>
    </source>
</evidence>
<feature type="signal peptide" evidence="3">
    <location>
        <begin position="1"/>
        <end position="18"/>
    </location>
</feature>
<keyword evidence="1" id="KW-0175">Coiled coil</keyword>
<dbReference type="RefSeq" id="WP_200283299.1">
    <property type="nucleotide sequence ID" value="NZ_JAENII010000021.1"/>
</dbReference>
<keyword evidence="3" id="KW-0732">Signal</keyword>
<feature type="region of interest" description="Disordered" evidence="2">
    <location>
        <begin position="180"/>
        <end position="209"/>
    </location>
</feature>